<dbReference type="EMBL" id="ML995541">
    <property type="protein sequence ID" value="KAF2135965.1"/>
    <property type="molecule type" value="Genomic_DNA"/>
</dbReference>
<reference evidence="2" key="1">
    <citation type="journal article" date="2020" name="Stud. Mycol.">
        <title>101 Dothideomycetes genomes: a test case for predicting lifestyles and emergence of pathogens.</title>
        <authorList>
            <person name="Haridas S."/>
            <person name="Albert R."/>
            <person name="Binder M."/>
            <person name="Bloem J."/>
            <person name="Labutti K."/>
            <person name="Salamov A."/>
            <person name="Andreopoulos B."/>
            <person name="Baker S."/>
            <person name="Barry K."/>
            <person name="Bills G."/>
            <person name="Bluhm B."/>
            <person name="Cannon C."/>
            <person name="Castanera R."/>
            <person name="Culley D."/>
            <person name="Daum C."/>
            <person name="Ezra D."/>
            <person name="Gonzalez J."/>
            <person name="Henrissat B."/>
            <person name="Kuo A."/>
            <person name="Liang C."/>
            <person name="Lipzen A."/>
            <person name="Lutzoni F."/>
            <person name="Magnuson J."/>
            <person name="Mondo S."/>
            <person name="Nolan M."/>
            <person name="Ohm R."/>
            <person name="Pangilinan J."/>
            <person name="Park H.-J."/>
            <person name="Ramirez L."/>
            <person name="Alfaro M."/>
            <person name="Sun H."/>
            <person name="Tritt A."/>
            <person name="Yoshinaga Y."/>
            <person name="Zwiers L.-H."/>
            <person name="Turgeon B."/>
            <person name="Goodwin S."/>
            <person name="Spatafora J."/>
            <person name="Crous P."/>
            <person name="Grigoriev I."/>
        </authorList>
    </citation>
    <scope>NUCLEOTIDE SEQUENCE</scope>
    <source>
        <strain evidence="2">CBS 121167</strain>
    </source>
</reference>
<protein>
    <submittedName>
        <fullName evidence="2">Uncharacterized protein</fullName>
    </submittedName>
</protein>
<evidence type="ECO:0000313" key="3">
    <source>
        <dbReference type="Proteomes" id="UP000799438"/>
    </source>
</evidence>
<dbReference type="Proteomes" id="UP000799438">
    <property type="component" value="Unassembled WGS sequence"/>
</dbReference>
<evidence type="ECO:0000313" key="2">
    <source>
        <dbReference type="EMBL" id="KAF2135965.1"/>
    </source>
</evidence>
<dbReference type="AlphaFoldDB" id="A0A6A6AYC1"/>
<accession>A0A6A6AYC1</accession>
<feature type="compositionally biased region" description="Polar residues" evidence="1">
    <location>
        <begin position="59"/>
        <end position="76"/>
    </location>
</feature>
<proteinExistence type="predicted"/>
<dbReference type="RefSeq" id="XP_033391683.1">
    <property type="nucleotide sequence ID" value="XM_033535527.1"/>
</dbReference>
<sequence>MASIPSTESRVPRQSTSTPVNTTRITHSQSAAPHKNTRERRHEASRRHNQDMEDEIHVTSIQDNSSNSYTTQPTLATPQAKTNANNETLALLVAQQQEFKT</sequence>
<name>A0A6A6AYC1_9PEZI</name>
<keyword evidence="3" id="KW-1185">Reference proteome</keyword>
<gene>
    <name evidence="2" type="ORF">K452DRAFT_150132</name>
</gene>
<evidence type="ECO:0000256" key="1">
    <source>
        <dbReference type="SAM" id="MobiDB-lite"/>
    </source>
</evidence>
<feature type="compositionally biased region" description="Polar residues" evidence="1">
    <location>
        <begin position="1"/>
        <end position="31"/>
    </location>
</feature>
<feature type="region of interest" description="Disordered" evidence="1">
    <location>
        <begin position="1"/>
        <end position="76"/>
    </location>
</feature>
<dbReference type="GeneID" id="54293021"/>
<organism evidence="2 3">
    <name type="scientific">Aplosporella prunicola CBS 121167</name>
    <dbReference type="NCBI Taxonomy" id="1176127"/>
    <lineage>
        <taxon>Eukaryota</taxon>
        <taxon>Fungi</taxon>
        <taxon>Dikarya</taxon>
        <taxon>Ascomycota</taxon>
        <taxon>Pezizomycotina</taxon>
        <taxon>Dothideomycetes</taxon>
        <taxon>Dothideomycetes incertae sedis</taxon>
        <taxon>Botryosphaeriales</taxon>
        <taxon>Aplosporellaceae</taxon>
        <taxon>Aplosporella</taxon>
    </lineage>
</organism>
<feature type="compositionally biased region" description="Basic and acidic residues" evidence="1">
    <location>
        <begin position="40"/>
        <end position="57"/>
    </location>
</feature>